<sequence>MAESGESLPWTDEPIIHSTSEIQWEELDKNDYHNEYDHLDIYNACEDAGASVEKDFKPFTKVILHKERLDMGNIVVIDLGKKLIEVDRLPNKQHSVIVQWPRDIPLCMEDEFFIDLKKMGFTDIVSLTDKTFLQ</sequence>
<name>A0ABD2Q594_9PLAT</name>
<organism evidence="1 2">
    <name type="scientific">Cichlidogyrus casuarinus</name>
    <dbReference type="NCBI Taxonomy" id="1844966"/>
    <lineage>
        <taxon>Eukaryota</taxon>
        <taxon>Metazoa</taxon>
        <taxon>Spiralia</taxon>
        <taxon>Lophotrochozoa</taxon>
        <taxon>Platyhelminthes</taxon>
        <taxon>Monogenea</taxon>
        <taxon>Monopisthocotylea</taxon>
        <taxon>Dactylogyridea</taxon>
        <taxon>Ancyrocephalidae</taxon>
        <taxon>Cichlidogyrus</taxon>
    </lineage>
</organism>
<dbReference type="AlphaFoldDB" id="A0ABD2Q594"/>
<reference evidence="1 2" key="1">
    <citation type="submission" date="2024-11" db="EMBL/GenBank/DDBJ databases">
        <title>Adaptive evolution of stress response genes in parasites aligns with host niche diversity.</title>
        <authorList>
            <person name="Hahn C."/>
            <person name="Resl P."/>
        </authorList>
    </citation>
    <scope>NUCLEOTIDE SEQUENCE [LARGE SCALE GENOMIC DNA]</scope>
    <source>
        <strain evidence="1">EGGRZ-B1_66</strain>
        <tissue evidence="1">Body</tissue>
    </source>
</reference>
<protein>
    <submittedName>
        <fullName evidence="1">Uncharacterized protein</fullName>
    </submittedName>
</protein>
<dbReference type="Proteomes" id="UP001626550">
    <property type="component" value="Unassembled WGS sequence"/>
</dbReference>
<gene>
    <name evidence="1" type="ORF">Ciccas_006634</name>
</gene>
<accession>A0ABD2Q594</accession>
<evidence type="ECO:0000313" key="2">
    <source>
        <dbReference type="Proteomes" id="UP001626550"/>
    </source>
</evidence>
<evidence type="ECO:0000313" key="1">
    <source>
        <dbReference type="EMBL" id="KAL3314744.1"/>
    </source>
</evidence>
<proteinExistence type="predicted"/>
<keyword evidence="2" id="KW-1185">Reference proteome</keyword>
<comment type="caution">
    <text evidence="1">The sequence shown here is derived from an EMBL/GenBank/DDBJ whole genome shotgun (WGS) entry which is preliminary data.</text>
</comment>
<dbReference type="EMBL" id="JBJKFK010000917">
    <property type="protein sequence ID" value="KAL3314744.1"/>
    <property type="molecule type" value="Genomic_DNA"/>
</dbReference>